<dbReference type="SUPFAM" id="SSF51735">
    <property type="entry name" value="NAD(P)-binding Rossmann-fold domains"/>
    <property type="match status" value="1"/>
</dbReference>
<dbReference type="NCBIfam" id="TIGR01850">
    <property type="entry name" value="argC"/>
    <property type="match status" value="1"/>
</dbReference>
<evidence type="ECO:0000259" key="7">
    <source>
        <dbReference type="SMART" id="SM00859"/>
    </source>
</evidence>
<dbReference type="Gene3D" id="3.30.360.10">
    <property type="entry name" value="Dihydrodipicolinate Reductase, domain 2"/>
    <property type="match status" value="1"/>
</dbReference>
<comment type="function">
    <text evidence="5">Catalyzes the NADPH-dependent reduction of N-acetyl-5-glutamyl phosphate to yield N-acetyl-L-glutamate 5-semialdehyde.</text>
</comment>
<dbReference type="InterPro" id="IPR023013">
    <property type="entry name" value="AGPR_AS"/>
</dbReference>
<comment type="similarity">
    <text evidence="5">Belongs to the NAGSA dehydrogenase family. Type 1 subfamily.</text>
</comment>
<evidence type="ECO:0000256" key="1">
    <source>
        <dbReference type="ARBA" id="ARBA00022571"/>
    </source>
</evidence>
<organism evidence="8 9">
    <name type="scientific">Aquipuribacter nitratireducens</name>
    <dbReference type="NCBI Taxonomy" id="650104"/>
    <lineage>
        <taxon>Bacteria</taxon>
        <taxon>Bacillati</taxon>
        <taxon>Actinomycetota</taxon>
        <taxon>Actinomycetes</taxon>
        <taxon>Micrococcales</taxon>
        <taxon>Intrasporangiaceae</taxon>
        <taxon>Aquipuribacter</taxon>
    </lineage>
</organism>
<comment type="subcellular location">
    <subcellularLocation>
        <location evidence="5">Cytoplasm</location>
    </subcellularLocation>
</comment>
<comment type="pathway">
    <text evidence="5">Amino-acid biosynthesis; L-arginine biosynthesis; N(2)-acetyl-L-ornithine from L-glutamate: step 3/4.</text>
</comment>
<dbReference type="EC" id="1.2.1.38" evidence="5"/>
<evidence type="ECO:0000256" key="5">
    <source>
        <dbReference type="HAMAP-Rule" id="MF_00150"/>
    </source>
</evidence>
<dbReference type="SUPFAM" id="SSF55347">
    <property type="entry name" value="Glyceraldehyde-3-phosphate dehydrogenase-like, C-terminal domain"/>
    <property type="match status" value="1"/>
</dbReference>
<dbReference type="Pfam" id="PF01118">
    <property type="entry name" value="Semialdhyde_dh"/>
    <property type="match status" value="1"/>
</dbReference>
<gene>
    <name evidence="5 8" type="primary">argC</name>
    <name evidence="8" type="ORF">ACFPJ6_15605</name>
</gene>
<dbReference type="CDD" id="cd23934">
    <property type="entry name" value="AGPR_1_C"/>
    <property type="match status" value="1"/>
</dbReference>
<keyword evidence="2 5" id="KW-0028">Amino-acid biosynthesis</keyword>
<sequence length="353" mass="35869">MTYTVAVAGATGYAGGELLRLLLAHPDLEVGAVTAATSAGTRLGEHHPHLPALADRVVEPTDPATLTGHDVVALALPHGHSAAVAERLGADVLVVDLAADHRLVDPAAWRAFYDGDHAGSWPYALPELPLAGGERQRHRLPGLDAGAPRRLAVPGCYPTAVSLALAPGFTEGLLEPDDVVVVAASGTSGAGRATKAHLLGSEVMGSMSPYGVGGSHRHTPEIEQNLGAAAGGTVTVSFTPTLAPMPRGILATCTARVRPGTTAAAVRGAWEDAYVAEPFVHVLPEGRWPRTADTLGANTVHVQVALDERAGRVVAVAAVDNLTKGTAGAAVQGTNLALGLPEPLGLPSAGLAP</sequence>
<dbReference type="InterPro" id="IPR000534">
    <property type="entry name" value="Semialdehyde_DH_NAD-bd"/>
</dbReference>
<keyword evidence="4 5" id="KW-0560">Oxidoreductase</keyword>
<dbReference type="SMART" id="SM00859">
    <property type="entry name" value="Semialdhyde_dh"/>
    <property type="match status" value="1"/>
</dbReference>
<name>A0ABW0GQD9_9MICO</name>
<dbReference type="InterPro" id="IPR058924">
    <property type="entry name" value="AGPR_dimerisation_dom"/>
</dbReference>
<feature type="domain" description="Semialdehyde dehydrogenase NAD-binding" evidence="7">
    <location>
        <begin position="4"/>
        <end position="133"/>
    </location>
</feature>
<dbReference type="InterPro" id="IPR050085">
    <property type="entry name" value="AGPR"/>
</dbReference>
<evidence type="ECO:0000313" key="9">
    <source>
        <dbReference type="Proteomes" id="UP001596122"/>
    </source>
</evidence>
<dbReference type="EMBL" id="JBHSLD010000015">
    <property type="protein sequence ID" value="MFC5382194.1"/>
    <property type="molecule type" value="Genomic_DNA"/>
</dbReference>
<evidence type="ECO:0000256" key="2">
    <source>
        <dbReference type="ARBA" id="ARBA00022605"/>
    </source>
</evidence>
<reference evidence="9" key="1">
    <citation type="journal article" date="2019" name="Int. J. Syst. Evol. Microbiol.">
        <title>The Global Catalogue of Microorganisms (GCM) 10K type strain sequencing project: providing services to taxonomists for standard genome sequencing and annotation.</title>
        <authorList>
            <consortium name="The Broad Institute Genomics Platform"/>
            <consortium name="The Broad Institute Genome Sequencing Center for Infectious Disease"/>
            <person name="Wu L."/>
            <person name="Ma J."/>
        </authorList>
    </citation>
    <scope>NUCLEOTIDE SEQUENCE [LARGE SCALE GENOMIC DNA]</scope>
    <source>
        <strain evidence="9">CCUG 43114</strain>
    </source>
</reference>
<dbReference type="PROSITE" id="PS01224">
    <property type="entry name" value="ARGC"/>
    <property type="match status" value="1"/>
</dbReference>
<evidence type="ECO:0000256" key="4">
    <source>
        <dbReference type="ARBA" id="ARBA00023002"/>
    </source>
</evidence>
<dbReference type="Gene3D" id="3.40.50.720">
    <property type="entry name" value="NAD(P)-binding Rossmann-like Domain"/>
    <property type="match status" value="1"/>
</dbReference>
<dbReference type="HAMAP" id="MF_00150">
    <property type="entry name" value="ArgC_type1"/>
    <property type="match status" value="1"/>
</dbReference>
<evidence type="ECO:0000256" key="6">
    <source>
        <dbReference type="PROSITE-ProRule" id="PRU10010"/>
    </source>
</evidence>
<dbReference type="PANTHER" id="PTHR32338">
    <property type="entry name" value="N-ACETYL-GAMMA-GLUTAMYL-PHOSPHATE REDUCTASE, CHLOROPLASTIC-RELATED-RELATED"/>
    <property type="match status" value="1"/>
</dbReference>
<proteinExistence type="inferred from homology"/>
<dbReference type="Pfam" id="PF22698">
    <property type="entry name" value="Semialdhyde_dhC_1"/>
    <property type="match status" value="1"/>
</dbReference>
<dbReference type="InterPro" id="IPR036291">
    <property type="entry name" value="NAD(P)-bd_dom_sf"/>
</dbReference>
<keyword evidence="1 5" id="KW-0055">Arginine biosynthesis</keyword>
<evidence type="ECO:0000313" key="8">
    <source>
        <dbReference type="EMBL" id="MFC5382194.1"/>
    </source>
</evidence>
<comment type="catalytic activity">
    <reaction evidence="5">
        <text>N-acetyl-L-glutamate 5-semialdehyde + phosphate + NADP(+) = N-acetyl-L-glutamyl 5-phosphate + NADPH + H(+)</text>
        <dbReference type="Rhea" id="RHEA:21588"/>
        <dbReference type="ChEBI" id="CHEBI:15378"/>
        <dbReference type="ChEBI" id="CHEBI:29123"/>
        <dbReference type="ChEBI" id="CHEBI:43474"/>
        <dbReference type="ChEBI" id="CHEBI:57783"/>
        <dbReference type="ChEBI" id="CHEBI:57936"/>
        <dbReference type="ChEBI" id="CHEBI:58349"/>
        <dbReference type="EC" id="1.2.1.38"/>
    </reaction>
</comment>
<keyword evidence="5" id="KW-0963">Cytoplasm</keyword>
<keyword evidence="3 5" id="KW-0521">NADP</keyword>
<dbReference type="GO" id="GO:0003942">
    <property type="term" value="F:N-acetyl-gamma-glutamyl-phosphate reductase activity"/>
    <property type="evidence" value="ECO:0007669"/>
    <property type="project" value="UniProtKB-EC"/>
</dbReference>
<dbReference type="CDD" id="cd24148">
    <property type="entry name" value="AGPR_1_actinobacAGPR_like"/>
    <property type="match status" value="1"/>
</dbReference>
<dbReference type="RefSeq" id="WP_340271330.1">
    <property type="nucleotide sequence ID" value="NZ_JBBEOG010000010.1"/>
</dbReference>
<dbReference type="PANTHER" id="PTHR32338:SF10">
    <property type="entry name" value="N-ACETYL-GAMMA-GLUTAMYL-PHOSPHATE REDUCTASE, CHLOROPLASTIC-RELATED"/>
    <property type="match status" value="1"/>
</dbReference>
<comment type="caution">
    <text evidence="8">The sequence shown here is derived from an EMBL/GenBank/DDBJ whole genome shotgun (WGS) entry which is preliminary data.</text>
</comment>
<accession>A0ABW0GQD9</accession>
<dbReference type="InterPro" id="IPR000706">
    <property type="entry name" value="AGPR_type-1"/>
</dbReference>
<dbReference type="Proteomes" id="UP001596122">
    <property type="component" value="Unassembled WGS sequence"/>
</dbReference>
<protein>
    <recommendedName>
        <fullName evidence="5">N-acetyl-gamma-glutamyl-phosphate reductase</fullName>
        <shortName evidence="5">AGPR</shortName>
        <ecNumber evidence="5">1.2.1.38</ecNumber>
    </recommendedName>
    <alternativeName>
        <fullName evidence="5">N-acetyl-glutamate semialdehyde dehydrogenase</fullName>
        <shortName evidence="5">NAGSA dehydrogenase</shortName>
    </alternativeName>
</protein>
<evidence type="ECO:0000256" key="3">
    <source>
        <dbReference type="ARBA" id="ARBA00022857"/>
    </source>
</evidence>
<feature type="active site" evidence="5 6">
    <location>
        <position position="156"/>
    </location>
</feature>
<keyword evidence="9" id="KW-1185">Reference proteome</keyword>